<keyword evidence="4" id="KW-1185">Reference proteome</keyword>
<dbReference type="InterPro" id="IPR000566">
    <property type="entry name" value="Lipocln_cytosolic_FA-bd_dom"/>
</dbReference>
<dbReference type="EMBL" id="CAXIEN010000091">
    <property type="protein sequence ID" value="CAL1276159.1"/>
    <property type="molecule type" value="Genomic_DNA"/>
</dbReference>
<evidence type="ECO:0000313" key="3">
    <source>
        <dbReference type="EMBL" id="CAL1276159.1"/>
    </source>
</evidence>
<comment type="caution">
    <text evidence="3">The sequence shown here is derived from an EMBL/GenBank/DDBJ whole genome shotgun (WGS) entry which is preliminary data.</text>
</comment>
<dbReference type="GO" id="GO:0000302">
    <property type="term" value="P:response to reactive oxygen species"/>
    <property type="evidence" value="ECO:0007669"/>
    <property type="project" value="TreeGrafter"/>
</dbReference>
<accession>A0AAV1ZWC3</accession>
<evidence type="ECO:0000313" key="4">
    <source>
        <dbReference type="Proteomes" id="UP001497382"/>
    </source>
</evidence>
<dbReference type="Pfam" id="PF00061">
    <property type="entry name" value="Lipocalin"/>
    <property type="match status" value="1"/>
</dbReference>
<dbReference type="Proteomes" id="UP001497382">
    <property type="component" value="Unassembled WGS sequence"/>
</dbReference>
<dbReference type="SUPFAM" id="SSF50814">
    <property type="entry name" value="Lipocalins"/>
    <property type="match status" value="1"/>
</dbReference>
<dbReference type="CDD" id="cd00301">
    <property type="entry name" value="lipocalin_FABP"/>
    <property type="match status" value="1"/>
</dbReference>
<gene>
    <name evidence="3" type="ORF">LARSCL_LOCUS8472</name>
</gene>
<dbReference type="PANTHER" id="PTHR10612">
    <property type="entry name" value="APOLIPOPROTEIN D"/>
    <property type="match status" value="1"/>
</dbReference>
<keyword evidence="1" id="KW-0732">Signal</keyword>
<feature type="signal peptide" evidence="1">
    <location>
        <begin position="1"/>
        <end position="18"/>
    </location>
</feature>
<dbReference type="GO" id="GO:0006629">
    <property type="term" value="P:lipid metabolic process"/>
    <property type="evidence" value="ECO:0007669"/>
    <property type="project" value="TreeGrafter"/>
</dbReference>
<dbReference type="AlphaFoldDB" id="A0AAV1ZWC3"/>
<protein>
    <recommendedName>
        <fullName evidence="2">Lipocalin/cytosolic fatty-acid binding domain-containing protein</fullName>
    </recommendedName>
</protein>
<reference evidence="3 4" key="1">
    <citation type="submission" date="2024-04" db="EMBL/GenBank/DDBJ databases">
        <authorList>
            <person name="Rising A."/>
            <person name="Reimegard J."/>
            <person name="Sonavane S."/>
            <person name="Akerstrom W."/>
            <person name="Nylinder S."/>
            <person name="Hedman E."/>
            <person name="Kallberg Y."/>
        </authorList>
    </citation>
    <scope>NUCLEOTIDE SEQUENCE [LARGE SCALE GENOMIC DNA]</scope>
</reference>
<feature type="domain" description="Lipocalin/cytosolic fatty-acid binding" evidence="2">
    <location>
        <begin position="41"/>
        <end position="156"/>
    </location>
</feature>
<organism evidence="3 4">
    <name type="scientific">Larinioides sclopetarius</name>
    <dbReference type="NCBI Taxonomy" id="280406"/>
    <lineage>
        <taxon>Eukaryota</taxon>
        <taxon>Metazoa</taxon>
        <taxon>Ecdysozoa</taxon>
        <taxon>Arthropoda</taxon>
        <taxon>Chelicerata</taxon>
        <taxon>Arachnida</taxon>
        <taxon>Araneae</taxon>
        <taxon>Araneomorphae</taxon>
        <taxon>Entelegynae</taxon>
        <taxon>Araneoidea</taxon>
        <taxon>Araneidae</taxon>
        <taxon>Larinioides</taxon>
    </lineage>
</organism>
<name>A0AAV1ZWC3_9ARAC</name>
<evidence type="ECO:0000259" key="2">
    <source>
        <dbReference type="Pfam" id="PF00061"/>
    </source>
</evidence>
<dbReference type="InterPro" id="IPR012674">
    <property type="entry name" value="Calycin"/>
</dbReference>
<dbReference type="GO" id="GO:0005737">
    <property type="term" value="C:cytoplasm"/>
    <property type="evidence" value="ECO:0007669"/>
    <property type="project" value="TreeGrafter"/>
</dbReference>
<evidence type="ECO:0000256" key="1">
    <source>
        <dbReference type="SAM" id="SignalP"/>
    </source>
</evidence>
<dbReference type="Gene3D" id="2.40.128.20">
    <property type="match status" value="1"/>
</dbReference>
<feature type="chain" id="PRO_5043326422" description="Lipocalin/cytosolic fatty-acid binding domain-containing protein" evidence="1">
    <location>
        <begin position="19"/>
        <end position="187"/>
    </location>
</feature>
<proteinExistence type="predicted"/>
<dbReference type="PANTHER" id="PTHR10612:SF34">
    <property type="entry name" value="APOLIPOPROTEIN D"/>
    <property type="match status" value="1"/>
</dbReference>
<sequence length="187" mass="21497">MLRPTFVLLFGLIPLVCGQLIIGFCPPLHNYVKNLDFEKYSGKWYVVAQSRFHPMEALNCQRVTYTGKRNGMIVAFNTSKKYEHQQKYKNGTLKQEGDNKGEMKLSLNEFPRRYDFRVLHVNYSQVAVEYTCLPGALNYTATITVLHRQPVALEELNAGLQRLNITHVIPASLKNSIRLVNHTHCEN</sequence>